<name>A0A229VVW4_9BIFI</name>
<dbReference type="PROSITE" id="PS00122">
    <property type="entry name" value="CARBOXYLESTERASE_B_1"/>
    <property type="match status" value="1"/>
</dbReference>
<dbReference type="OrthoDB" id="3199405at2"/>
<accession>A0A229VVW4</accession>
<dbReference type="SUPFAM" id="SSF53474">
    <property type="entry name" value="alpha/beta-Hydrolases"/>
    <property type="match status" value="1"/>
</dbReference>
<dbReference type="RefSeq" id="WP_093961105.1">
    <property type="nucleotide sequence ID" value="NZ_NEWD01000029.1"/>
</dbReference>
<evidence type="ECO:0000256" key="2">
    <source>
        <dbReference type="ARBA" id="ARBA00022801"/>
    </source>
</evidence>
<evidence type="ECO:0000256" key="3">
    <source>
        <dbReference type="RuleBase" id="RU361235"/>
    </source>
</evidence>
<feature type="domain" description="Carboxylesterase type B" evidence="4">
    <location>
        <begin position="13"/>
        <end position="471"/>
    </location>
</feature>
<dbReference type="AlphaFoldDB" id="A0A229VVW4"/>
<dbReference type="PANTHER" id="PTHR11559">
    <property type="entry name" value="CARBOXYLESTERASE"/>
    <property type="match status" value="1"/>
</dbReference>
<comment type="similarity">
    <text evidence="1 3">Belongs to the type-B carboxylesterase/lipase family.</text>
</comment>
<protein>
    <recommendedName>
        <fullName evidence="3">Carboxylic ester hydrolase</fullName>
        <ecNumber evidence="3">3.1.1.-</ecNumber>
    </recommendedName>
</protein>
<comment type="caution">
    <text evidence="5">The sequence shown here is derived from an EMBL/GenBank/DDBJ whole genome shotgun (WGS) entry which is preliminary data.</text>
</comment>
<organism evidence="5 6">
    <name type="scientific">Bifidobacterium vansinderenii</name>
    <dbReference type="NCBI Taxonomy" id="1984871"/>
    <lineage>
        <taxon>Bacteria</taxon>
        <taxon>Bacillati</taxon>
        <taxon>Actinomycetota</taxon>
        <taxon>Actinomycetes</taxon>
        <taxon>Bifidobacteriales</taxon>
        <taxon>Bifidobacteriaceae</taxon>
        <taxon>Bifidobacterium</taxon>
    </lineage>
</organism>
<dbReference type="Proteomes" id="UP000215433">
    <property type="component" value="Unassembled WGS sequence"/>
</dbReference>
<reference evidence="5 6" key="1">
    <citation type="submission" date="2017-05" db="EMBL/GenBank/DDBJ databases">
        <title>Bifidobacterium vansinderenii sp. nov.</title>
        <authorList>
            <person name="Lugli G.A."/>
            <person name="Duranti S."/>
            <person name="Mangifesta M."/>
        </authorList>
    </citation>
    <scope>NUCLEOTIDE SEQUENCE [LARGE SCALE GENOMIC DNA]</scope>
    <source>
        <strain evidence="5 6">Tam10B</strain>
    </source>
</reference>
<keyword evidence="6" id="KW-1185">Reference proteome</keyword>
<dbReference type="InterPro" id="IPR002018">
    <property type="entry name" value="CarbesteraseB"/>
</dbReference>
<gene>
    <name evidence="5" type="ORF">Tam10B_1980</name>
</gene>
<evidence type="ECO:0000259" key="4">
    <source>
        <dbReference type="Pfam" id="PF00135"/>
    </source>
</evidence>
<dbReference type="Gene3D" id="3.40.50.1820">
    <property type="entry name" value="alpha/beta hydrolase"/>
    <property type="match status" value="1"/>
</dbReference>
<proteinExistence type="inferred from homology"/>
<dbReference type="EC" id="3.1.1.-" evidence="3"/>
<keyword evidence="2 3" id="KW-0378">Hydrolase</keyword>
<dbReference type="EMBL" id="NEWD01000029">
    <property type="protein sequence ID" value="OXM99764.1"/>
    <property type="molecule type" value="Genomic_DNA"/>
</dbReference>
<sequence length="511" mass="54859">MPQTFLYEPLTPAPVVQTTHGKVQGRWQNATSAAYLGIPFAAAPFGEHRFTAPVDPEPWDGVRQTVDYGPTPQRRPFGDLVTIPEPSIPGESVLNVNVFTPAPRDRSAKLPVLVWIHGGGWFAGSPASPWYNGSTFNARGIVTVTVSYRLGFDGFGWMEGAPLNRGTLDQIKALEWVRSNIAAFGGDPDRVTIAGQSAGGGNVMVLASSPKARGLFRGVISESGSFGTPTVEDAMIGGRKLAERLGVEPTIDGFRTIDHDTILDNERKTNHTEGVPSAVLDADTLLGVLHDGLLDKSGMIYVPVVDGEVLTRPIAASQTAGAGNDVSVLMGTTRNEMKFTMPNGPTLADTISAFKKAGLSDDAIGHFTAEIDKLGGEEYIPGQIMTTMTFYVGLASIANARRMAGVGDRTWLYDFAQQSSADNACTHCADIPYFFGNLDAVKVEQVLGHHPSQYLASVMNGLWAEFIATGRLSRPTVDDHPYGAIRLQGDATYDPEAYRFGHELARYAAAQ</sequence>
<dbReference type="InterPro" id="IPR050309">
    <property type="entry name" value="Type-B_Carboxylest/Lipase"/>
</dbReference>
<dbReference type="GO" id="GO:0016787">
    <property type="term" value="F:hydrolase activity"/>
    <property type="evidence" value="ECO:0007669"/>
    <property type="project" value="UniProtKB-KW"/>
</dbReference>
<evidence type="ECO:0000313" key="6">
    <source>
        <dbReference type="Proteomes" id="UP000215433"/>
    </source>
</evidence>
<dbReference type="Pfam" id="PF00135">
    <property type="entry name" value="COesterase"/>
    <property type="match status" value="1"/>
</dbReference>
<dbReference type="InterPro" id="IPR019826">
    <property type="entry name" value="Carboxylesterase_B_AS"/>
</dbReference>
<dbReference type="InterPro" id="IPR029058">
    <property type="entry name" value="AB_hydrolase_fold"/>
</dbReference>
<evidence type="ECO:0000313" key="5">
    <source>
        <dbReference type="EMBL" id="OXM99764.1"/>
    </source>
</evidence>
<evidence type="ECO:0000256" key="1">
    <source>
        <dbReference type="ARBA" id="ARBA00005964"/>
    </source>
</evidence>